<evidence type="ECO:0000256" key="4">
    <source>
        <dbReference type="ARBA" id="ARBA00004502"/>
    </source>
</evidence>
<evidence type="ECO:0000256" key="22">
    <source>
        <dbReference type="ARBA" id="ARBA00048632"/>
    </source>
</evidence>
<dbReference type="GO" id="GO:0006654">
    <property type="term" value="P:phosphatidic acid biosynthetic process"/>
    <property type="evidence" value="ECO:0007669"/>
    <property type="project" value="TreeGrafter"/>
</dbReference>
<proteinExistence type="inferred from homology"/>
<evidence type="ECO:0000256" key="8">
    <source>
        <dbReference type="ARBA" id="ARBA00022677"/>
    </source>
</evidence>
<evidence type="ECO:0000256" key="3">
    <source>
        <dbReference type="ARBA" id="ARBA00004496"/>
    </source>
</evidence>
<evidence type="ECO:0000256" key="7">
    <source>
        <dbReference type="ARBA" id="ARBA00022516"/>
    </source>
</evidence>
<gene>
    <name evidence="28" type="primary">LOC100904458</name>
</gene>
<keyword evidence="10" id="KW-0221">Differentiation</keyword>
<evidence type="ECO:0000256" key="1">
    <source>
        <dbReference type="ARBA" id="ARBA00000300"/>
    </source>
</evidence>
<comment type="catalytic activity">
    <reaction evidence="24">
        <text>1-(9Z-octadecenoyl)-sn-glycero-3-phosphate + (9Z)-octadecenoyl-CoA = 1,2-di-(9Z-octadecenoyl)-sn-glycero-3-phosphate + CoA</text>
        <dbReference type="Rhea" id="RHEA:37131"/>
        <dbReference type="ChEBI" id="CHEBI:57287"/>
        <dbReference type="ChEBI" id="CHEBI:57387"/>
        <dbReference type="ChEBI" id="CHEBI:74544"/>
        <dbReference type="ChEBI" id="CHEBI:74546"/>
    </reaction>
    <physiologicalReaction direction="left-to-right" evidence="24">
        <dbReference type="Rhea" id="RHEA:37132"/>
    </physiologicalReaction>
</comment>
<evidence type="ECO:0000256" key="6">
    <source>
        <dbReference type="ARBA" id="ARBA00022490"/>
    </source>
</evidence>
<keyword evidence="8" id="KW-0551">Lipid droplet</keyword>
<keyword evidence="27" id="KW-1185">Reference proteome</keyword>
<evidence type="ECO:0000256" key="20">
    <source>
        <dbReference type="ARBA" id="ARBA00047543"/>
    </source>
</evidence>
<evidence type="ECO:0000259" key="26">
    <source>
        <dbReference type="Pfam" id="PF00561"/>
    </source>
</evidence>
<keyword evidence="6" id="KW-0963">Cytoplasm</keyword>
<comment type="function">
    <text evidence="18">Coenzyme A-dependent lysophosphatidic acid acyltransferase that catalyzes the transfer of an acyl group on a lysophosphatidic acid. Functions preferentially with 1-oleoyl-lysophosphatidic acid followed by 1-palmitoyl-lysophosphatidic acid, 1-stearoyl-lysophosphatidic acid and 1-arachidonoyl-lysophosphatidic acid as lipid acceptor. Functions preferentially with arachidonoyl-CoA followed by oleoyl-CoA as acyl group donors. Functions in phosphatidic acid biosynthesis. May regulate the cellular storage of triacylglycerol through activation of the phospholipase PNPLA2. Involved in keratinocyte differentiation. Regulates lipid droplet fusion.</text>
</comment>
<keyword evidence="25" id="KW-1133">Transmembrane helix</keyword>
<dbReference type="GO" id="GO:0003841">
    <property type="term" value="F:1-acylglycerol-3-phosphate O-acyltransferase activity"/>
    <property type="evidence" value="ECO:0007669"/>
    <property type="project" value="UniProtKB-EC"/>
</dbReference>
<evidence type="ECO:0000256" key="19">
    <source>
        <dbReference type="ARBA" id="ARBA00047525"/>
    </source>
</evidence>
<dbReference type="GO" id="GO:0055088">
    <property type="term" value="P:lipid homeostasis"/>
    <property type="evidence" value="ECO:0007669"/>
    <property type="project" value="TreeGrafter"/>
</dbReference>
<comment type="catalytic activity">
    <reaction evidence="22">
        <text>1-(5Z,8Z,11Z,14Z-eicosatetraenoyl)-sn-glycero-3-phosphate + (9Z)-octadecenoyl-CoA = 1-(5Z,8Z,11Z,14Z)-eicosatetraenoyl-2-(9Z)-octadecenoyl-sn-glycero-3-phosphate + CoA</text>
        <dbReference type="Rhea" id="RHEA:37455"/>
        <dbReference type="ChEBI" id="CHEBI:57287"/>
        <dbReference type="ChEBI" id="CHEBI:57387"/>
        <dbReference type="ChEBI" id="CHEBI:74938"/>
        <dbReference type="ChEBI" id="CHEBI:74941"/>
    </reaction>
    <physiologicalReaction direction="left-to-right" evidence="22">
        <dbReference type="Rhea" id="RHEA:37456"/>
    </physiologicalReaction>
</comment>
<dbReference type="SUPFAM" id="SSF53474">
    <property type="entry name" value="alpha/beta-Hydrolases"/>
    <property type="match status" value="1"/>
</dbReference>
<feature type="domain" description="AB hydrolase-1" evidence="26">
    <location>
        <begin position="110"/>
        <end position="218"/>
    </location>
</feature>
<protein>
    <recommendedName>
        <fullName evidence="16">1-acylglycerol-3-phosphate O-acyltransferase ABHD5</fullName>
        <ecNumber evidence="5">2.3.1.51</ecNumber>
    </recommendedName>
    <alternativeName>
        <fullName evidence="17">Abhydrolase domain-containing protein 5</fullName>
    </alternativeName>
</protein>
<organism evidence="27 28">
    <name type="scientific">Galendromus occidentalis</name>
    <name type="common">western predatory mite</name>
    <dbReference type="NCBI Taxonomy" id="34638"/>
    <lineage>
        <taxon>Eukaryota</taxon>
        <taxon>Metazoa</taxon>
        <taxon>Ecdysozoa</taxon>
        <taxon>Arthropoda</taxon>
        <taxon>Chelicerata</taxon>
        <taxon>Arachnida</taxon>
        <taxon>Acari</taxon>
        <taxon>Parasitiformes</taxon>
        <taxon>Mesostigmata</taxon>
        <taxon>Gamasina</taxon>
        <taxon>Phytoseioidea</taxon>
        <taxon>Phytoseiidae</taxon>
        <taxon>Typhlodrominae</taxon>
        <taxon>Galendromus</taxon>
    </lineage>
</organism>
<evidence type="ECO:0000256" key="2">
    <source>
        <dbReference type="ARBA" id="ARBA00000816"/>
    </source>
</evidence>
<comment type="subcellular location">
    <subcellularLocation>
        <location evidence="3">Cytoplasm</location>
    </subcellularLocation>
    <subcellularLocation>
        <location evidence="4">Lipid droplet</location>
    </subcellularLocation>
</comment>
<dbReference type="RefSeq" id="XP_003741446.1">
    <property type="nucleotide sequence ID" value="XM_003741398.2"/>
</dbReference>
<comment type="catalytic activity">
    <reaction evidence="21">
        <text>eicosanoyl-CoA + 1-(9Z-octadecenoyl)-sn-glycero-3-phosphate = 1-(9Z)-octadecenoyl-2-eicosanoyl-sn-glycero-3-phosphate + CoA</text>
        <dbReference type="Rhea" id="RHEA:37451"/>
        <dbReference type="ChEBI" id="CHEBI:57287"/>
        <dbReference type="ChEBI" id="CHEBI:57380"/>
        <dbReference type="ChEBI" id="CHEBI:74544"/>
        <dbReference type="ChEBI" id="CHEBI:74937"/>
    </reaction>
    <physiologicalReaction direction="left-to-right" evidence="21">
        <dbReference type="Rhea" id="RHEA:37452"/>
    </physiologicalReaction>
</comment>
<evidence type="ECO:0000256" key="14">
    <source>
        <dbReference type="ARBA" id="ARBA00036296"/>
    </source>
</evidence>
<evidence type="ECO:0000256" key="11">
    <source>
        <dbReference type="ARBA" id="ARBA00022832"/>
    </source>
</evidence>
<evidence type="ECO:0000256" key="25">
    <source>
        <dbReference type="SAM" id="Phobius"/>
    </source>
</evidence>
<keyword evidence="12" id="KW-0443">Lipid metabolism</keyword>
<evidence type="ECO:0000256" key="24">
    <source>
        <dbReference type="ARBA" id="ARBA00049561"/>
    </source>
</evidence>
<comment type="catalytic activity">
    <reaction evidence="14">
        <text>1-(9Z-octadecenoyl)-sn-glycero-3-phosphate + octadecanoyl-CoA = 1-(9Z-octadecenoyl)-2-octadecanoyl-sn-glycero-3-phosphate + CoA</text>
        <dbReference type="Rhea" id="RHEA:37147"/>
        <dbReference type="ChEBI" id="CHEBI:57287"/>
        <dbReference type="ChEBI" id="CHEBI:57394"/>
        <dbReference type="ChEBI" id="CHEBI:74544"/>
        <dbReference type="ChEBI" id="CHEBI:74552"/>
    </reaction>
    <physiologicalReaction direction="left-to-right" evidence="14">
        <dbReference type="Rhea" id="RHEA:37148"/>
    </physiologicalReaction>
</comment>
<evidence type="ECO:0000313" key="28">
    <source>
        <dbReference type="RefSeq" id="XP_003741446.1"/>
    </source>
</evidence>
<comment type="catalytic activity">
    <reaction evidence="20">
        <text>1-octadecanoyl-sn-glycero-3-phosphate + (9Z)-octadecenoyl-CoA = 1-octadecanoyl-2-(9Z-octadecenoyl)-sn-glycero-3-phosphate + CoA</text>
        <dbReference type="Rhea" id="RHEA:37163"/>
        <dbReference type="ChEBI" id="CHEBI:57287"/>
        <dbReference type="ChEBI" id="CHEBI:57387"/>
        <dbReference type="ChEBI" id="CHEBI:74560"/>
        <dbReference type="ChEBI" id="CHEBI:74565"/>
    </reaction>
    <physiologicalReaction direction="left-to-right" evidence="20">
        <dbReference type="Rhea" id="RHEA:37164"/>
    </physiologicalReaction>
</comment>
<dbReference type="PRINTS" id="PR00111">
    <property type="entry name" value="ABHYDROLASE"/>
</dbReference>
<comment type="similarity">
    <text evidence="15">Belongs to the peptidase S33 family. ABHD4/ABHD5 subfamily.</text>
</comment>
<name>A0AAJ6QRF7_9ACAR</name>
<dbReference type="AlphaFoldDB" id="A0AAJ6QRF7"/>
<dbReference type="InterPro" id="IPR000073">
    <property type="entry name" value="AB_hydrolase_1"/>
</dbReference>
<dbReference type="EC" id="2.3.1.51" evidence="5"/>
<accession>A0AAJ6QRF7</accession>
<keyword evidence="25" id="KW-0812">Transmembrane</keyword>
<dbReference type="GO" id="GO:0030154">
    <property type="term" value="P:cell differentiation"/>
    <property type="evidence" value="ECO:0007669"/>
    <property type="project" value="UniProtKB-KW"/>
</dbReference>
<evidence type="ECO:0000256" key="21">
    <source>
        <dbReference type="ARBA" id="ARBA00047849"/>
    </source>
</evidence>
<evidence type="ECO:0000256" key="15">
    <source>
        <dbReference type="ARBA" id="ARBA00038097"/>
    </source>
</evidence>
<sequence length="395" mass="44642">MRIECADKSLSSIYGAPRHSDDNHPYLEALLALFIWGLNLALSLIYYLKPRWIQWCPTSETQLAKAESRMLCHLKSEFQLSFITIDNCTAARGTHEIRTLVIHGNSQATPLVLLHGFGSGLGMWALNLDELSQGGKRSVYAIDILGFGRSSRTKFAHEAAEVENQFVRSVEKWRQQMNIRKAIFVGHALGGFIAASYSLRFPERVSHLILVDPWGLPEKSAHTERYLVIPAWAKLVVNLLHPFNPLGVLRAAGPLGPHLVMKFRPDLRKKFDHVIKDRRYVPQYIYHINAQNPSGEAGFRCMMNSLGWARHPMLKRMTQVRPSISITFVYGSRSWVDKGPGVRVKHIRPHSNTEVEVVEGAGHHVYADKPDEFNKLVNAVAEQVDQKQASEALNE</sequence>
<feature type="transmembrane region" description="Helical" evidence="25">
    <location>
        <begin position="29"/>
        <end position="48"/>
    </location>
</feature>
<dbReference type="GO" id="GO:0052689">
    <property type="term" value="F:carboxylic ester hydrolase activity"/>
    <property type="evidence" value="ECO:0007669"/>
    <property type="project" value="TreeGrafter"/>
</dbReference>
<comment type="catalytic activity">
    <reaction evidence="19">
        <text>1-hexadecanoyl-sn-glycero-3-phosphate + (9Z)-octadecenoyl-CoA = 1-hexadecanoyl-2-(9Z-octadecenoyl)-sn-glycero-3-phosphate + CoA</text>
        <dbReference type="Rhea" id="RHEA:33187"/>
        <dbReference type="ChEBI" id="CHEBI:57287"/>
        <dbReference type="ChEBI" id="CHEBI:57387"/>
        <dbReference type="ChEBI" id="CHEBI:57518"/>
        <dbReference type="ChEBI" id="CHEBI:64839"/>
    </reaction>
    <physiologicalReaction direction="left-to-right" evidence="19">
        <dbReference type="Rhea" id="RHEA:33188"/>
    </physiologicalReaction>
</comment>
<keyword evidence="11" id="KW-0276">Fatty acid metabolism</keyword>
<dbReference type="PANTHER" id="PTHR42886">
    <property type="entry name" value="RE40534P-RELATED"/>
    <property type="match status" value="1"/>
</dbReference>
<evidence type="ECO:0000313" key="27">
    <source>
        <dbReference type="Proteomes" id="UP000694867"/>
    </source>
</evidence>
<reference evidence="28" key="1">
    <citation type="submission" date="2025-08" db="UniProtKB">
        <authorList>
            <consortium name="RefSeq"/>
        </authorList>
    </citation>
    <scope>IDENTIFICATION</scope>
</reference>
<evidence type="ECO:0000256" key="12">
    <source>
        <dbReference type="ARBA" id="ARBA00023098"/>
    </source>
</evidence>
<evidence type="ECO:0000256" key="9">
    <source>
        <dbReference type="ARBA" id="ARBA00022679"/>
    </source>
</evidence>
<dbReference type="Proteomes" id="UP000694867">
    <property type="component" value="Unplaced"/>
</dbReference>
<comment type="catalytic activity">
    <reaction evidence="2">
        <text>1-(9Z-octadecenoyl)-sn-glycero-3-phosphate + hexadecanoyl-CoA = 1-(9Z)-octadecenoyl-2-hexadecanoyl-sn-glycero-3-phosphate + CoA</text>
        <dbReference type="Rhea" id="RHEA:37143"/>
        <dbReference type="ChEBI" id="CHEBI:57287"/>
        <dbReference type="ChEBI" id="CHEBI:57379"/>
        <dbReference type="ChEBI" id="CHEBI:74544"/>
        <dbReference type="ChEBI" id="CHEBI:74551"/>
    </reaction>
    <physiologicalReaction direction="left-to-right" evidence="2">
        <dbReference type="Rhea" id="RHEA:37144"/>
    </physiologicalReaction>
</comment>
<dbReference type="GO" id="GO:0005739">
    <property type="term" value="C:mitochondrion"/>
    <property type="evidence" value="ECO:0007669"/>
    <property type="project" value="TreeGrafter"/>
</dbReference>
<evidence type="ECO:0000256" key="10">
    <source>
        <dbReference type="ARBA" id="ARBA00022782"/>
    </source>
</evidence>
<evidence type="ECO:0000256" key="13">
    <source>
        <dbReference type="ARBA" id="ARBA00023315"/>
    </source>
</evidence>
<feature type="transmembrane region" description="Helical" evidence="25">
    <location>
        <begin position="182"/>
        <end position="199"/>
    </location>
</feature>
<evidence type="ECO:0000256" key="17">
    <source>
        <dbReference type="ARBA" id="ARBA00042413"/>
    </source>
</evidence>
<evidence type="ECO:0000256" key="5">
    <source>
        <dbReference type="ARBA" id="ARBA00013211"/>
    </source>
</evidence>
<dbReference type="PANTHER" id="PTHR42886:SF29">
    <property type="entry name" value="PUMMELIG, ISOFORM A"/>
    <property type="match status" value="1"/>
</dbReference>
<evidence type="ECO:0000256" key="23">
    <source>
        <dbReference type="ARBA" id="ARBA00048770"/>
    </source>
</evidence>
<dbReference type="Pfam" id="PF00561">
    <property type="entry name" value="Abhydrolase_1"/>
    <property type="match status" value="1"/>
</dbReference>
<dbReference type="InterPro" id="IPR029058">
    <property type="entry name" value="AB_hydrolase_fold"/>
</dbReference>
<evidence type="ECO:0000256" key="18">
    <source>
        <dbReference type="ARBA" id="ARBA00045357"/>
    </source>
</evidence>
<keyword evidence="25" id="KW-0472">Membrane</keyword>
<keyword evidence="9" id="KW-0808">Transferase</keyword>
<dbReference type="KEGG" id="goe:100904458"/>
<keyword evidence="13" id="KW-0012">Acyltransferase</keyword>
<dbReference type="GO" id="GO:0005811">
    <property type="term" value="C:lipid droplet"/>
    <property type="evidence" value="ECO:0007669"/>
    <property type="project" value="UniProtKB-SubCell"/>
</dbReference>
<dbReference type="FunFam" id="3.40.50.1820:FF:000019">
    <property type="entry name" value="1-acylglycerol-3-phosphate O-acyltransferase ABHD5"/>
    <property type="match status" value="1"/>
</dbReference>
<dbReference type="GeneID" id="100904458"/>
<dbReference type="Gene3D" id="3.40.50.1820">
    <property type="entry name" value="alpha/beta hydrolase"/>
    <property type="match status" value="1"/>
</dbReference>
<comment type="catalytic activity">
    <reaction evidence="1">
        <text>a 1-acyl-sn-glycero-3-phosphate + an acyl-CoA = a 1,2-diacyl-sn-glycero-3-phosphate + CoA</text>
        <dbReference type="Rhea" id="RHEA:19709"/>
        <dbReference type="ChEBI" id="CHEBI:57287"/>
        <dbReference type="ChEBI" id="CHEBI:57970"/>
        <dbReference type="ChEBI" id="CHEBI:58342"/>
        <dbReference type="ChEBI" id="CHEBI:58608"/>
        <dbReference type="EC" id="2.3.1.51"/>
    </reaction>
    <physiologicalReaction direction="left-to-right" evidence="1">
        <dbReference type="Rhea" id="RHEA:19710"/>
    </physiologicalReaction>
</comment>
<keyword evidence="7" id="KW-0444">Lipid biosynthesis</keyword>
<comment type="catalytic activity">
    <reaction evidence="23">
        <text>1-(9Z-octadecenoyl)-sn-glycero-3-phosphate + (5Z,8Z,11Z,14Z)-eicosatetraenoyl-CoA = 1-(9Z)-octadecenoyl-2-(5Z,8Z,11Z,14Z)-eicosatetraenoyl-sn-glycero-3-phosphate + CoA</text>
        <dbReference type="Rhea" id="RHEA:37443"/>
        <dbReference type="ChEBI" id="CHEBI:57287"/>
        <dbReference type="ChEBI" id="CHEBI:57368"/>
        <dbReference type="ChEBI" id="CHEBI:74544"/>
        <dbReference type="ChEBI" id="CHEBI:74928"/>
    </reaction>
    <physiologicalReaction direction="left-to-right" evidence="23">
        <dbReference type="Rhea" id="RHEA:37444"/>
    </physiologicalReaction>
</comment>
<dbReference type="GO" id="GO:0006631">
    <property type="term" value="P:fatty acid metabolic process"/>
    <property type="evidence" value="ECO:0007669"/>
    <property type="project" value="UniProtKB-KW"/>
</dbReference>
<evidence type="ECO:0000256" key="16">
    <source>
        <dbReference type="ARBA" id="ARBA00040731"/>
    </source>
</evidence>